<sequence length="41" mass="4453">YARGKLSPLQHDTVRRSAGGGEILVKKVLTPSFGEPFALKK</sequence>
<dbReference type="Proteomes" id="UP001159427">
    <property type="component" value="Unassembled WGS sequence"/>
</dbReference>
<organism evidence="1 2">
    <name type="scientific">Porites evermanni</name>
    <dbReference type="NCBI Taxonomy" id="104178"/>
    <lineage>
        <taxon>Eukaryota</taxon>
        <taxon>Metazoa</taxon>
        <taxon>Cnidaria</taxon>
        <taxon>Anthozoa</taxon>
        <taxon>Hexacorallia</taxon>
        <taxon>Scleractinia</taxon>
        <taxon>Fungiina</taxon>
        <taxon>Poritidae</taxon>
        <taxon>Porites</taxon>
    </lineage>
</organism>
<name>A0ABN8MCX3_9CNID</name>
<proteinExistence type="predicted"/>
<reference evidence="1 2" key="1">
    <citation type="submission" date="2022-05" db="EMBL/GenBank/DDBJ databases">
        <authorList>
            <consortium name="Genoscope - CEA"/>
            <person name="William W."/>
        </authorList>
    </citation>
    <scope>NUCLEOTIDE SEQUENCE [LARGE SCALE GENOMIC DNA]</scope>
</reference>
<evidence type="ECO:0000313" key="2">
    <source>
        <dbReference type="Proteomes" id="UP001159427"/>
    </source>
</evidence>
<gene>
    <name evidence="1" type="ORF">PEVE_00024435</name>
</gene>
<feature type="non-terminal residue" evidence="1">
    <location>
        <position position="1"/>
    </location>
</feature>
<dbReference type="EMBL" id="CALNXI010000327">
    <property type="protein sequence ID" value="CAH3024917.1"/>
    <property type="molecule type" value="Genomic_DNA"/>
</dbReference>
<protein>
    <submittedName>
        <fullName evidence="1">Uncharacterized protein</fullName>
    </submittedName>
</protein>
<accession>A0ABN8MCX3</accession>
<feature type="non-terminal residue" evidence="1">
    <location>
        <position position="41"/>
    </location>
</feature>
<keyword evidence="2" id="KW-1185">Reference proteome</keyword>
<evidence type="ECO:0000313" key="1">
    <source>
        <dbReference type="EMBL" id="CAH3024917.1"/>
    </source>
</evidence>
<comment type="caution">
    <text evidence="1">The sequence shown here is derived from an EMBL/GenBank/DDBJ whole genome shotgun (WGS) entry which is preliminary data.</text>
</comment>